<protein>
    <recommendedName>
        <fullName evidence="8">Acyl-[acyl-carrier-protein] dehydrogenase MbtN</fullName>
    </recommendedName>
    <alternativeName>
        <fullName evidence="9">Mycobactin synthase protein N</fullName>
    </alternativeName>
</protein>
<dbReference type="InterPro" id="IPR006089">
    <property type="entry name" value="Acyl-CoA_DH_CS"/>
</dbReference>
<dbReference type="Gene3D" id="2.40.110.10">
    <property type="entry name" value="Butyryl-CoA Dehydrogenase, subunit A, domain 2"/>
    <property type="match status" value="1"/>
</dbReference>
<reference evidence="15" key="1">
    <citation type="journal article" date="2014" name="Int. J. Syst. Evol. Microbiol.">
        <title>Complete genome sequence of Corynebacterium casei LMG S-19264T (=DSM 44701T), isolated from a smear-ripened cheese.</title>
        <authorList>
            <consortium name="US DOE Joint Genome Institute (JGI-PGF)"/>
            <person name="Walter F."/>
            <person name="Albersmeier A."/>
            <person name="Kalinowski J."/>
            <person name="Ruckert C."/>
        </authorList>
    </citation>
    <scope>NUCLEOTIDE SEQUENCE</scope>
    <source>
        <strain evidence="15">CGMCC 4.3508</strain>
    </source>
</reference>
<dbReference type="GO" id="GO:0005737">
    <property type="term" value="C:cytoplasm"/>
    <property type="evidence" value="ECO:0007669"/>
    <property type="project" value="TreeGrafter"/>
</dbReference>
<dbReference type="InterPro" id="IPR006091">
    <property type="entry name" value="Acyl-CoA_Oxase/DH_mid-dom"/>
</dbReference>
<name>A0A917RMA6_9NOCA</name>
<dbReference type="InterPro" id="IPR009075">
    <property type="entry name" value="AcylCo_DH/oxidase_C"/>
</dbReference>
<dbReference type="GO" id="GO:0003995">
    <property type="term" value="F:acyl-CoA dehydrogenase activity"/>
    <property type="evidence" value="ECO:0007669"/>
    <property type="project" value="InterPro"/>
</dbReference>
<evidence type="ECO:0000256" key="10">
    <source>
        <dbReference type="ARBA" id="ARBA00052546"/>
    </source>
</evidence>
<dbReference type="FunFam" id="1.10.540.10:FF:000009">
    <property type="entry name" value="Probable acyl-CoA dehydrogenase"/>
    <property type="match status" value="1"/>
</dbReference>
<evidence type="ECO:0000256" key="8">
    <source>
        <dbReference type="ARBA" id="ARBA00040394"/>
    </source>
</evidence>
<dbReference type="GO" id="GO:0050660">
    <property type="term" value="F:flavin adenine dinucleotide binding"/>
    <property type="evidence" value="ECO:0007669"/>
    <property type="project" value="InterPro"/>
</dbReference>
<gene>
    <name evidence="15" type="ORF">GCM10011588_31200</name>
</gene>
<dbReference type="InterPro" id="IPR036250">
    <property type="entry name" value="AcylCo_DH-like_C"/>
</dbReference>
<dbReference type="Pfam" id="PF02771">
    <property type="entry name" value="Acyl-CoA_dh_N"/>
    <property type="match status" value="1"/>
</dbReference>
<evidence type="ECO:0000256" key="6">
    <source>
        <dbReference type="ARBA" id="ARBA00023002"/>
    </source>
</evidence>
<dbReference type="PROSITE" id="PS00073">
    <property type="entry name" value="ACYL_COA_DH_2"/>
    <property type="match status" value="1"/>
</dbReference>
<dbReference type="Pfam" id="PF02770">
    <property type="entry name" value="Acyl-CoA_dh_M"/>
    <property type="match status" value="1"/>
</dbReference>
<dbReference type="GO" id="GO:0033539">
    <property type="term" value="P:fatty acid beta-oxidation using acyl-CoA dehydrogenase"/>
    <property type="evidence" value="ECO:0007669"/>
    <property type="project" value="TreeGrafter"/>
</dbReference>
<comment type="catalytic activity">
    <reaction evidence="10">
        <text>a 2,3-saturated acyl-CoA + A = a 2,3-dehydroacyl-CoA + AH2</text>
        <dbReference type="Rhea" id="RHEA:48608"/>
        <dbReference type="ChEBI" id="CHEBI:13193"/>
        <dbReference type="ChEBI" id="CHEBI:17499"/>
        <dbReference type="ChEBI" id="CHEBI:60015"/>
        <dbReference type="ChEBI" id="CHEBI:65111"/>
    </reaction>
</comment>
<dbReference type="InterPro" id="IPR037069">
    <property type="entry name" value="AcylCoA_DH/ox_N_sf"/>
</dbReference>
<evidence type="ECO:0000256" key="5">
    <source>
        <dbReference type="ARBA" id="ARBA00022827"/>
    </source>
</evidence>
<dbReference type="Gene3D" id="1.10.540.10">
    <property type="entry name" value="Acyl-CoA dehydrogenase/oxidase, N-terminal domain"/>
    <property type="match status" value="1"/>
</dbReference>
<dbReference type="InterPro" id="IPR046373">
    <property type="entry name" value="Acyl-CoA_Oxase/DH_mid-dom_sf"/>
</dbReference>
<evidence type="ECO:0000313" key="15">
    <source>
        <dbReference type="EMBL" id="GGL14442.1"/>
    </source>
</evidence>
<keyword evidence="5 11" id="KW-0274">FAD</keyword>
<feature type="domain" description="Acyl-CoA dehydrogenase/oxidase N-terminal" evidence="14">
    <location>
        <begin position="16"/>
        <end position="127"/>
    </location>
</feature>
<evidence type="ECO:0000259" key="12">
    <source>
        <dbReference type="Pfam" id="PF00441"/>
    </source>
</evidence>
<evidence type="ECO:0000256" key="7">
    <source>
        <dbReference type="ARBA" id="ARBA00037085"/>
    </source>
</evidence>
<dbReference type="InterPro" id="IPR050741">
    <property type="entry name" value="Acyl-CoA_dehydrogenase"/>
</dbReference>
<feature type="domain" description="Acyl-CoA dehydrogenase/oxidase C-terminal" evidence="12">
    <location>
        <begin position="239"/>
        <end position="387"/>
    </location>
</feature>
<proteinExistence type="inferred from homology"/>
<dbReference type="AlphaFoldDB" id="A0A917RMA6"/>
<dbReference type="Gene3D" id="1.20.140.10">
    <property type="entry name" value="Butyryl-CoA Dehydrogenase, subunit A, domain 3"/>
    <property type="match status" value="1"/>
</dbReference>
<feature type="domain" description="Acyl-CoA oxidase/dehydrogenase middle" evidence="13">
    <location>
        <begin position="131"/>
        <end position="226"/>
    </location>
</feature>
<dbReference type="Pfam" id="PF00441">
    <property type="entry name" value="Acyl-CoA_dh_1"/>
    <property type="match status" value="1"/>
</dbReference>
<evidence type="ECO:0000259" key="13">
    <source>
        <dbReference type="Pfam" id="PF02770"/>
    </source>
</evidence>
<dbReference type="SUPFAM" id="SSF56645">
    <property type="entry name" value="Acyl-CoA dehydrogenase NM domain-like"/>
    <property type="match status" value="1"/>
</dbReference>
<accession>A0A917RMA6</accession>
<keyword evidence="6 11" id="KW-0560">Oxidoreductase</keyword>
<comment type="similarity">
    <text evidence="3 11">Belongs to the acyl-CoA dehydrogenase family.</text>
</comment>
<comment type="pathway">
    <text evidence="2">Siderophore biosynthesis; mycobactin biosynthesis.</text>
</comment>
<evidence type="ECO:0000256" key="3">
    <source>
        <dbReference type="ARBA" id="ARBA00009347"/>
    </source>
</evidence>
<reference evidence="15" key="2">
    <citation type="submission" date="2020-09" db="EMBL/GenBank/DDBJ databases">
        <authorList>
            <person name="Sun Q."/>
            <person name="Zhou Y."/>
        </authorList>
    </citation>
    <scope>NUCLEOTIDE SEQUENCE</scope>
    <source>
        <strain evidence="15">CGMCC 4.3508</strain>
    </source>
</reference>
<evidence type="ECO:0000256" key="11">
    <source>
        <dbReference type="RuleBase" id="RU362125"/>
    </source>
</evidence>
<dbReference type="EMBL" id="BMMH01000005">
    <property type="protein sequence ID" value="GGL14442.1"/>
    <property type="molecule type" value="Genomic_DNA"/>
</dbReference>
<dbReference type="PANTHER" id="PTHR48083">
    <property type="entry name" value="MEDIUM-CHAIN SPECIFIC ACYL-COA DEHYDROGENASE, MITOCHONDRIAL-RELATED"/>
    <property type="match status" value="1"/>
</dbReference>
<dbReference type="Proteomes" id="UP000638263">
    <property type="component" value="Unassembled WGS sequence"/>
</dbReference>
<dbReference type="FunFam" id="1.20.140.10:FF:000001">
    <property type="entry name" value="Acyl-CoA dehydrogenase"/>
    <property type="match status" value="1"/>
</dbReference>
<comment type="cofactor">
    <cofactor evidence="1 11">
        <name>FAD</name>
        <dbReference type="ChEBI" id="CHEBI:57692"/>
    </cofactor>
</comment>
<evidence type="ECO:0000256" key="2">
    <source>
        <dbReference type="ARBA" id="ARBA00005102"/>
    </source>
</evidence>
<dbReference type="InterPro" id="IPR009100">
    <property type="entry name" value="AcylCoA_DH/oxidase_NM_dom_sf"/>
</dbReference>
<evidence type="ECO:0000256" key="1">
    <source>
        <dbReference type="ARBA" id="ARBA00001974"/>
    </source>
</evidence>
<dbReference type="FunFam" id="2.40.110.10:FF:000002">
    <property type="entry name" value="Acyl-CoA dehydrogenase fadE12"/>
    <property type="match status" value="1"/>
</dbReference>
<dbReference type="InterPro" id="IPR013786">
    <property type="entry name" value="AcylCoA_DH/ox_N"/>
</dbReference>
<comment type="caution">
    <text evidence="15">The sequence shown here is derived from an EMBL/GenBank/DDBJ whole genome shotgun (WGS) entry which is preliminary data.</text>
</comment>
<dbReference type="SUPFAM" id="SSF47203">
    <property type="entry name" value="Acyl-CoA dehydrogenase C-terminal domain-like"/>
    <property type="match status" value="1"/>
</dbReference>
<dbReference type="PANTHER" id="PTHR48083:SF20">
    <property type="entry name" value="LONG-CHAIN SPECIFIC ACYL-COA DEHYDROGENASE, MITOCHONDRIAL"/>
    <property type="match status" value="1"/>
</dbReference>
<evidence type="ECO:0000256" key="9">
    <source>
        <dbReference type="ARBA" id="ARBA00042660"/>
    </source>
</evidence>
<evidence type="ECO:0000259" key="14">
    <source>
        <dbReference type="Pfam" id="PF02771"/>
    </source>
</evidence>
<evidence type="ECO:0000256" key="4">
    <source>
        <dbReference type="ARBA" id="ARBA00022630"/>
    </source>
</evidence>
<keyword evidence="4 11" id="KW-0285">Flavoprotein</keyword>
<dbReference type="RefSeq" id="WP_062997372.1">
    <property type="nucleotide sequence ID" value="NZ_BMMH01000005.1"/>
</dbReference>
<keyword evidence="16" id="KW-1185">Reference proteome</keyword>
<organism evidence="15 16">
    <name type="scientific">Nocardia jinanensis</name>
    <dbReference type="NCBI Taxonomy" id="382504"/>
    <lineage>
        <taxon>Bacteria</taxon>
        <taxon>Bacillati</taxon>
        <taxon>Actinomycetota</taxon>
        <taxon>Actinomycetes</taxon>
        <taxon>Mycobacteriales</taxon>
        <taxon>Nocardiaceae</taxon>
        <taxon>Nocardia</taxon>
    </lineage>
</organism>
<sequence length="389" mass="42333">MTIIEQRPRHGSIYETEHEAFRESFRTFLETRVVPDYLRWEKAGIVPREIFAEAGGHGFLGMAIGEEFGGGGVDDFRFNAVIAEEVARAGVMSFGINLHNDICVPYFLRYADADQRKRWLPGLAAGERIAAIAMTEPGTGSDLAGIETTAVRDGDHFVVNGAKTFISNGMNADLVIVAARTDKQAGRHGGLSLIVVERDTPGFSRGRNLEKIGMHAQDTAELFFDNARVPVANLLGEPGAGFGALVSNLPQERMTIAVASTAAAARAVEYATEYVRERIAFGKPLAAFQNTRFVLAEAHTRTEVLRAFVTDCLREHIEGTLTAERAAMAKFAATETQGRVVDACLQLFGGYGYMAEYPIARAYADARVQRIYGGTSEIMKEIVGKAMGI</sequence>
<comment type="function">
    <text evidence="7">Catalyzes the dehydrogenation at the alpha-beta position of ACP-bound acyl chains. This results in the introduction of a double bond in the lipidic chain, which is further transferred to the epsilon-amino group of lysine residue in the mycobactin core by MbtK.</text>
</comment>
<evidence type="ECO:0000313" key="16">
    <source>
        <dbReference type="Proteomes" id="UP000638263"/>
    </source>
</evidence>